<feature type="region of interest" description="Disordered" evidence="1">
    <location>
        <begin position="19"/>
        <end position="65"/>
    </location>
</feature>
<dbReference type="PROSITE" id="PS51257">
    <property type="entry name" value="PROKAR_LIPOPROTEIN"/>
    <property type="match status" value="1"/>
</dbReference>
<feature type="signal peptide" evidence="2">
    <location>
        <begin position="1"/>
        <end position="27"/>
    </location>
</feature>
<proteinExistence type="predicted"/>
<reference evidence="3 4" key="1">
    <citation type="submission" date="2018-07" db="EMBL/GenBank/DDBJ databases">
        <title>Genome sequence of Rhodococcus rhodnii ATCC 35071 from Rhodnius prolixus.</title>
        <authorList>
            <person name="Patel V."/>
            <person name="Vogel K.J."/>
        </authorList>
    </citation>
    <scope>NUCLEOTIDE SEQUENCE [LARGE SCALE GENOMIC DNA]</scope>
    <source>
        <strain evidence="3 4">ATCC 35071</strain>
    </source>
</reference>
<accession>A0A6P2CEP5</accession>
<gene>
    <name evidence="3" type="ORF">DW322_08100</name>
</gene>
<keyword evidence="2" id="KW-0732">Signal</keyword>
<evidence type="ECO:0000313" key="4">
    <source>
        <dbReference type="Proteomes" id="UP000471120"/>
    </source>
</evidence>
<dbReference type="AlphaFoldDB" id="A0A6P2CEP5"/>
<evidence type="ECO:0000256" key="1">
    <source>
        <dbReference type="SAM" id="MobiDB-lite"/>
    </source>
</evidence>
<feature type="chain" id="PRO_5026682197" description="Large secreted protein" evidence="2">
    <location>
        <begin position="28"/>
        <end position="161"/>
    </location>
</feature>
<evidence type="ECO:0008006" key="5">
    <source>
        <dbReference type="Google" id="ProtNLM"/>
    </source>
</evidence>
<sequence>MRRSALLLLAAGLAAACSNGPSDGAVAANPTASDTAGTTGESSLPPQSGPQPTPTEVPASDLGTVFTPRPDIVDAHVGEFESWSRPDGGADAVDIHFYTGTPECSGAYTTTEETDSEVRVTLHTGTLPEAQDKACILVAVFATLTVPLEQPLGDRSVVSGA</sequence>
<organism evidence="3 4">
    <name type="scientific">Rhodococcus rhodnii</name>
    <dbReference type="NCBI Taxonomy" id="38312"/>
    <lineage>
        <taxon>Bacteria</taxon>
        <taxon>Bacillati</taxon>
        <taxon>Actinomycetota</taxon>
        <taxon>Actinomycetes</taxon>
        <taxon>Mycobacteriales</taxon>
        <taxon>Nocardiaceae</taxon>
        <taxon>Rhodococcus</taxon>
    </lineage>
</organism>
<feature type="compositionally biased region" description="Polar residues" evidence="1">
    <location>
        <begin position="30"/>
        <end position="46"/>
    </location>
</feature>
<name>A0A6P2CEP5_9NOCA</name>
<dbReference type="RefSeq" id="WP_010837124.1">
    <property type="nucleotide sequence ID" value="NZ_QRCM01000001.1"/>
</dbReference>
<dbReference type="Proteomes" id="UP000471120">
    <property type="component" value="Unassembled WGS sequence"/>
</dbReference>
<evidence type="ECO:0000256" key="2">
    <source>
        <dbReference type="SAM" id="SignalP"/>
    </source>
</evidence>
<comment type="caution">
    <text evidence="3">The sequence shown here is derived from an EMBL/GenBank/DDBJ whole genome shotgun (WGS) entry which is preliminary data.</text>
</comment>
<protein>
    <recommendedName>
        <fullName evidence="5">Large secreted protein</fullName>
    </recommendedName>
</protein>
<dbReference type="EMBL" id="QRCM01000001">
    <property type="protein sequence ID" value="TXG90191.1"/>
    <property type="molecule type" value="Genomic_DNA"/>
</dbReference>
<evidence type="ECO:0000313" key="3">
    <source>
        <dbReference type="EMBL" id="TXG90191.1"/>
    </source>
</evidence>